<evidence type="ECO:0000313" key="3">
    <source>
        <dbReference type="Proteomes" id="UP000214720"/>
    </source>
</evidence>
<comment type="caution">
    <text evidence="2">The sequence shown here is derived from an EMBL/GenBank/DDBJ whole genome shotgun (WGS) entry which is preliminary data.</text>
</comment>
<reference evidence="3" key="1">
    <citation type="submission" date="2017-01" db="EMBL/GenBank/DDBJ databases">
        <title>Genome Analysis of Deinococcus marmoris KOPRI26562.</title>
        <authorList>
            <person name="Kim J.H."/>
            <person name="Oh H.-M."/>
        </authorList>
    </citation>
    <scope>NUCLEOTIDE SEQUENCE [LARGE SCALE GENOMIC DNA]</scope>
    <source>
        <strain evidence="3">PAMC 26633</strain>
    </source>
</reference>
<evidence type="ECO:0000256" key="1">
    <source>
        <dbReference type="SAM" id="MobiDB-lite"/>
    </source>
</evidence>
<accession>A0A226WVP9</accession>
<dbReference type="RefSeq" id="WP_089163801.1">
    <property type="nucleotide sequence ID" value="NZ_MTHB01000206.1"/>
</dbReference>
<name>A0A226WVP9_CABSO</name>
<sequence length="104" mass="11529">MTQQSKQSPDAANGTRQGPAQDGRELESKHPAQQKHDDGALAPLPHETDQSPSSQQEDEPREVGEQAHEDLERGLQDTDRRGGAEYQERTQTGGRTDQGSKRKR</sequence>
<proteinExistence type="predicted"/>
<dbReference type="AlphaFoldDB" id="A0A226WVP9"/>
<feature type="compositionally biased region" description="Polar residues" evidence="1">
    <location>
        <begin position="1"/>
        <end position="18"/>
    </location>
</feature>
<dbReference type="Proteomes" id="UP000214720">
    <property type="component" value="Unassembled WGS sequence"/>
</dbReference>
<evidence type="ECO:0000313" key="2">
    <source>
        <dbReference type="EMBL" id="OXC74668.1"/>
    </source>
</evidence>
<organism evidence="2 3">
    <name type="scientific">Caballeronia sordidicola</name>
    <name type="common">Burkholderia sordidicola</name>
    <dbReference type="NCBI Taxonomy" id="196367"/>
    <lineage>
        <taxon>Bacteria</taxon>
        <taxon>Pseudomonadati</taxon>
        <taxon>Pseudomonadota</taxon>
        <taxon>Betaproteobacteria</taxon>
        <taxon>Burkholderiales</taxon>
        <taxon>Burkholderiaceae</taxon>
        <taxon>Caballeronia</taxon>
    </lineage>
</organism>
<feature type="compositionally biased region" description="Basic and acidic residues" evidence="1">
    <location>
        <begin position="22"/>
        <end position="39"/>
    </location>
</feature>
<feature type="compositionally biased region" description="Basic and acidic residues" evidence="1">
    <location>
        <begin position="61"/>
        <end position="88"/>
    </location>
</feature>
<protein>
    <submittedName>
        <fullName evidence="2">Uncharacterized protein</fullName>
    </submittedName>
</protein>
<feature type="region of interest" description="Disordered" evidence="1">
    <location>
        <begin position="1"/>
        <end position="104"/>
    </location>
</feature>
<gene>
    <name evidence="2" type="ORF">BSU04_30745</name>
</gene>
<dbReference type="EMBL" id="MTHB01000206">
    <property type="protein sequence ID" value="OXC74668.1"/>
    <property type="molecule type" value="Genomic_DNA"/>
</dbReference>
<dbReference type="OrthoDB" id="8852824at2"/>